<dbReference type="STRING" id="1261.HMPREF3195_00037"/>
<feature type="chain" id="PRO_5007468741" evidence="2">
    <location>
        <begin position="30"/>
        <end position="616"/>
    </location>
</feature>
<dbReference type="InterPro" id="IPR002508">
    <property type="entry name" value="MurNAc-LAA_cat"/>
</dbReference>
<dbReference type="InterPro" id="IPR007253">
    <property type="entry name" value="Cell_wall-bd_2"/>
</dbReference>
<comment type="caution">
    <text evidence="4">The sequence shown here is derived from an EMBL/GenBank/DDBJ whole genome shotgun (WGS) entry which is preliminary data.</text>
</comment>
<dbReference type="GO" id="GO:0030288">
    <property type="term" value="C:outer membrane-bounded periplasmic space"/>
    <property type="evidence" value="ECO:0007669"/>
    <property type="project" value="TreeGrafter"/>
</dbReference>
<evidence type="ECO:0000313" key="4">
    <source>
        <dbReference type="EMBL" id="KXI14848.1"/>
    </source>
</evidence>
<dbReference type="Gene3D" id="3.40.50.12090">
    <property type="match status" value="2"/>
</dbReference>
<dbReference type="SUPFAM" id="SSF53187">
    <property type="entry name" value="Zn-dependent exopeptidases"/>
    <property type="match status" value="1"/>
</dbReference>
<dbReference type="Gene3D" id="3.40.630.40">
    <property type="entry name" value="Zn-dependent exopeptidases"/>
    <property type="match status" value="1"/>
</dbReference>
<dbReference type="Proteomes" id="UP000070326">
    <property type="component" value="Unassembled WGS sequence"/>
</dbReference>
<dbReference type="EMBL" id="LSQZ01000001">
    <property type="protein sequence ID" value="KXI14848.1"/>
    <property type="molecule type" value="Genomic_DNA"/>
</dbReference>
<dbReference type="SMART" id="SM00646">
    <property type="entry name" value="Ami_3"/>
    <property type="match status" value="1"/>
</dbReference>
<evidence type="ECO:0000256" key="2">
    <source>
        <dbReference type="SAM" id="SignalP"/>
    </source>
</evidence>
<feature type="region of interest" description="Disordered" evidence="1">
    <location>
        <begin position="79"/>
        <end position="105"/>
    </location>
</feature>
<dbReference type="PANTHER" id="PTHR30032:SF8">
    <property type="entry name" value="GERMINATION-SPECIFIC N-ACETYLMURAMOYL-L-ALANINE AMIDASE"/>
    <property type="match status" value="1"/>
</dbReference>
<feature type="domain" description="MurNAc-LAA" evidence="3">
    <location>
        <begin position="494"/>
        <end position="612"/>
    </location>
</feature>
<feature type="signal peptide" evidence="2">
    <location>
        <begin position="1"/>
        <end position="29"/>
    </location>
</feature>
<dbReference type="Pfam" id="PF04122">
    <property type="entry name" value="CW_binding_2"/>
    <property type="match status" value="3"/>
</dbReference>
<feature type="compositionally biased region" description="Pro residues" evidence="1">
    <location>
        <begin position="410"/>
        <end position="423"/>
    </location>
</feature>
<keyword evidence="2" id="KW-0732">Signal</keyword>
<sequence length="616" mass="65805">MMRKNIKRKVLATISALALAFSMIPTSLADEVDTDASRSEFVNQLDSVNMEEKTSDTQGVEIKLEMVNVDSEGRLEKIGSTGLETESKLDSDNQKQSGSMTSLSGSNRYQTAVKISQNGWPRGAQNVVLVNSSSTISGTMATPLATTYNAPILLSSNQTLNPNTLTEIKRLRPRKIYIIGDTRALSSNIERSIKSMGISTVRLSGATVGQTSAKIANEISRHHDVDTSYVVSIQNGSADALSIAAQAGRTKNPVLVSNASVLNSDAMNFIRNNTPNVYYIGGTGSINTSLLSRISSIVANGSEANRISGVDRHDTNAKIISKFFGKGPFSNMLIAKSDDIGMIDTVAAGPLAAMKNAPILITKKDRIQRATNKYISGIRASNLIQVGGGFSYSVTSGLQRALFGISSNPSPAPRPSQPSPRPQVTPSRGIKGKTIIIDPGHGGRDTGAVGLNGYKEKDWTLVTAHACADYLRRAGAKVIMTRTDDTYPTLPERADLSNNEGAVLFCSIHYNKGGNLVNADTGELSGNGVEVYKGKGQFANSVANKILNNILNNFNLRNRGVKDGTHLYVISNTNAPAILVEGGFVSSSRDVNQLKYKDAQKKMGIQIAKGIVAAFN</sequence>
<evidence type="ECO:0000256" key="1">
    <source>
        <dbReference type="SAM" id="MobiDB-lite"/>
    </source>
</evidence>
<dbReference type="CDD" id="cd02696">
    <property type="entry name" value="MurNAc-LAA"/>
    <property type="match status" value="1"/>
</dbReference>
<dbReference type="PANTHER" id="PTHR30032">
    <property type="entry name" value="N-ACETYLMURAMOYL-L-ALANINE AMIDASE-RELATED"/>
    <property type="match status" value="1"/>
</dbReference>
<reference evidence="4 5" key="1">
    <citation type="submission" date="2016-02" db="EMBL/GenBank/DDBJ databases">
        <authorList>
            <person name="Wen L."/>
            <person name="He K."/>
            <person name="Yang H."/>
        </authorList>
    </citation>
    <scope>NUCLEOTIDE SEQUENCE [LARGE SCALE GENOMIC DNA]</scope>
    <source>
        <strain evidence="4 5">MJR8628A</strain>
    </source>
</reference>
<dbReference type="AlphaFoldDB" id="A0A135YZL4"/>
<name>A0A135YZL4_9FIRM</name>
<feature type="compositionally biased region" description="Polar residues" evidence="1">
    <location>
        <begin position="94"/>
        <end position="105"/>
    </location>
</feature>
<organism evidence="4 5">
    <name type="scientific">Peptostreptococcus anaerobius</name>
    <dbReference type="NCBI Taxonomy" id="1261"/>
    <lineage>
        <taxon>Bacteria</taxon>
        <taxon>Bacillati</taxon>
        <taxon>Bacillota</taxon>
        <taxon>Clostridia</taxon>
        <taxon>Peptostreptococcales</taxon>
        <taxon>Peptostreptococcaceae</taxon>
        <taxon>Peptostreptococcus</taxon>
    </lineage>
</organism>
<feature type="region of interest" description="Disordered" evidence="1">
    <location>
        <begin position="405"/>
        <end position="443"/>
    </location>
</feature>
<accession>A0A135YZL4</accession>
<dbReference type="PATRIC" id="fig|1261.5.peg.38"/>
<evidence type="ECO:0000313" key="5">
    <source>
        <dbReference type="Proteomes" id="UP000070326"/>
    </source>
</evidence>
<dbReference type="GO" id="GO:0008745">
    <property type="term" value="F:N-acetylmuramoyl-L-alanine amidase activity"/>
    <property type="evidence" value="ECO:0007669"/>
    <property type="project" value="InterPro"/>
</dbReference>
<dbReference type="GO" id="GO:0009253">
    <property type="term" value="P:peptidoglycan catabolic process"/>
    <property type="evidence" value="ECO:0007669"/>
    <property type="project" value="InterPro"/>
</dbReference>
<dbReference type="InterPro" id="IPR051922">
    <property type="entry name" value="Bact_Sporulation_Assoc"/>
</dbReference>
<evidence type="ECO:0000259" key="3">
    <source>
        <dbReference type="SMART" id="SM00646"/>
    </source>
</evidence>
<dbReference type="eggNOG" id="COG2247">
    <property type="taxonomic scope" value="Bacteria"/>
</dbReference>
<gene>
    <name evidence="4" type="ORF">HMPREF3195_00037</name>
</gene>
<protein>
    <submittedName>
        <fullName evidence="4">N-acetylmuramoyl-L-alanine amidase</fullName>
    </submittedName>
</protein>
<dbReference type="eggNOG" id="COG0860">
    <property type="taxonomic scope" value="Bacteria"/>
</dbReference>
<proteinExistence type="predicted"/>
<dbReference type="Pfam" id="PF01520">
    <property type="entry name" value="Amidase_3"/>
    <property type="match status" value="1"/>
</dbReference>